<dbReference type="Proteomes" id="UP000053675">
    <property type="component" value="Unassembled WGS sequence"/>
</dbReference>
<keyword evidence="3" id="KW-1185">Reference proteome</keyword>
<proteinExistence type="predicted"/>
<dbReference type="PATRIC" id="fig|472175.3.peg.587"/>
<protein>
    <submittedName>
        <fullName evidence="2">Uncharacterized protein</fullName>
    </submittedName>
</protein>
<dbReference type="EMBL" id="JMQM01000001">
    <property type="protein sequence ID" value="KFB09551.1"/>
    <property type="molecule type" value="Genomic_DNA"/>
</dbReference>
<comment type="caution">
    <text evidence="2">The sequence shown here is derived from an EMBL/GenBank/DDBJ whole genome shotgun (WGS) entry which is preliminary data.</text>
</comment>
<feature type="region of interest" description="Disordered" evidence="1">
    <location>
        <begin position="41"/>
        <end position="125"/>
    </location>
</feature>
<name>A0A084U9B5_9HYPH</name>
<organism evidence="2 3">
    <name type="scientific">Nitratireductor basaltis</name>
    <dbReference type="NCBI Taxonomy" id="472175"/>
    <lineage>
        <taxon>Bacteria</taxon>
        <taxon>Pseudomonadati</taxon>
        <taxon>Pseudomonadota</taxon>
        <taxon>Alphaproteobacteria</taxon>
        <taxon>Hyphomicrobiales</taxon>
        <taxon>Phyllobacteriaceae</taxon>
        <taxon>Nitratireductor</taxon>
    </lineage>
</organism>
<feature type="compositionally biased region" description="Low complexity" evidence="1">
    <location>
        <begin position="58"/>
        <end position="81"/>
    </location>
</feature>
<evidence type="ECO:0000313" key="2">
    <source>
        <dbReference type="EMBL" id="KFB09551.1"/>
    </source>
</evidence>
<accession>A0A084U9B5</accession>
<feature type="compositionally biased region" description="Basic and acidic residues" evidence="1">
    <location>
        <begin position="41"/>
        <end position="57"/>
    </location>
</feature>
<sequence length="195" mass="19793">MMAPNDTGVSMLVGSMSPALAGAFKTKGGAGLLEELGNKVQKETEKAELKAAKKADAAARNSALEAATSAAADAAKAVGAAEGDKTPKSGNPVALEASKKTGSASGTNPRKPVEQASGSSYLRPEVEEVQIDDVAQARQEALKAQEKLKIDDMISSLTSVDTRKAVALLQPAAEGAGTSYSDVVSAYAENAEEAA</sequence>
<dbReference type="AlphaFoldDB" id="A0A084U9B5"/>
<evidence type="ECO:0000313" key="3">
    <source>
        <dbReference type="Proteomes" id="UP000053675"/>
    </source>
</evidence>
<reference evidence="2 3" key="1">
    <citation type="submission" date="2014-05" db="EMBL/GenBank/DDBJ databases">
        <title>Draft Genome Sequence of Nitratireductor basaltis Strain UMTGB225, A Marine Bacterium Isolated from Green Barrel Tunicate.</title>
        <authorList>
            <person name="Gan H.Y."/>
        </authorList>
    </citation>
    <scope>NUCLEOTIDE SEQUENCE [LARGE SCALE GENOMIC DNA]</scope>
    <source>
        <strain evidence="2 3">UMTGB225</strain>
    </source>
</reference>
<gene>
    <name evidence="2" type="ORF">EL18_00567</name>
</gene>
<evidence type="ECO:0000256" key="1">
    <source>
        <dbReference type="SAM" id="MobiDB-lite"/>
    </source>
</evidence>